<dbReference type="Proteomes" id="UP000777661">
    <property type="component" value="Unassembled WGS sequence"/>
</dbReference>
<name>A0ABS7RCJ3_9HYPH</name>
<evidence type="ECO:0000256" key="2">
    <source>
        <dbReference type="SAM" id="SignalP"/>
    </source>
</evidence>
<accession>A0ABS7RCJ3</accession>
<evidence type="ECO:0008006" key="5">
    <source>
        <dbReference type="Google" id="ProtNLM"/>
    </source>
</evidence>
<proteinExistence type="predicted"/>
<comment type="caution">
    <text evidence="3">The sequence shown here is derived from an EMBL/GenBank/DDBJ whole genome shotgun (WGS) entry which is preliminary data.</text>
</comment>
<organism evidence="3 4">
    <name type="scientific">Nitratireductor rhodophyticola</name>
    <dbReference type="NCBI Taxonomy" id="2854036"/>
    <lineage>
        <taxon>Bacteria</taxon>
        <taxon>Pseudomonadati</taxon>
        <taxon>Pseudomonadota</taxon>
        <taxon>Alphaproteobacteria</taxon>
        <taxon>Hyphomicrobiales</taxon>
        <taxon>Phyllobacteriaceae</taxon>
        <taxon>Nitratireductor</taxon>
    </lineage>
</organism>
<reference evidence="3 4" key="1">
    <citation type="submission" date="2021-06" db="EMBL/GenBank/DDBJ databases">
        <title>Nitratireductor porphyridii sp. nov., isolated from a small marine red alga, Porphyridium purpureum in South Korea.</title>
        <authorList>
            <person name="Kim K.H."/>
            <person name="Kristyanto S."/>
            <person name="Jeon C.O."/>
        </authorList>
    </citation>
    <scope>NUCLEOTIDE SEQUENCE [LARGE SCALE GENOMIC DNA]</scope>
    <source>
        <strain evidence="3 4">R6</strain>
    </source>
</reference>
<gene>
    <name evidence="3" type="ORF">KVG22_18640</name>
</gene>
<keyword evidence="4" id="KW-1185">Reference proteome</keyword>
<dbReference type="EMBL" id="JAHSQO010000007">
    <property type="protein sequence ID" value="MBY8918629.1"/>
    <property type="molecule type" value="Genomic_DNA"/>
</dbReference>
<evidence type="ECO:0000313" key="3">
    <source>
        <dbReference type="EMBL" id="MBY8918629.1"/>
    </source>
</evidence>
<protein>
    <recommendedName>
        <fullName evidence="5">DUF2946 domain-containing protein</fullName>
    </recommendedName>
</protein>
<feature type="signal peptide" evidence="2">
    <location>
        <begin position="1"/>
        <end position="19"/>
    </location>
</feature>
<evidence type="ECO:0000313" key="4">
    <source>
        <dbReference type="Proteomes" id="UP000777661"/>
    </source>
</evidence>
<feature type="chain" id="PRO_5045212061" description="DUF2946 domain-containing protein" evidence="2">
    <location>
        <begin position="20"/>
        <end position="119"/>
    </location>
</feature>
<evidence type="ECO:0000256" key="1">
    <source>
        <dbReference type="SAM" id="MobiDB-lite"/>
    </source>
</evidence>
<feature type="region of interest" description="Disordered" evidence="1">
    <location>
        <begin position="38"/>
        <end position="62"/>
    </location>
</feature>
<feature type="compositionally biased region" description="Basic and acidic residues" evidence="1">
    <location>
        <begin position="39"/>
        <end position="57"/>
    </location>
</feature>
<keyword evidence="2" id="KW-0732">Signal</keyword>
<sequence>MAALILVALVLFPFGGVHVHVTPPAAAADISSSHAIPHTQDHAHEHGDGHGDEHGDQPHGSTGAADTECCMVHCMPIDRLKHEIMVHARFAACFAAGPMAALCSNLVEKPLKPPRTKLS</sequence>
<dbReference type="RefSeq" id="WP_223004436.1">
    <property type="nucleotide sequence ID" value="NZ_JAHSQO010000007.1"/>
</dbReference>